<feature type="region of interest" description="Disordered" evidence="1">
    <location>
        <begin position="245"/>
        <end position="290"/>
    </location>
</feature>
<feature type="compositionally biased region" description="Polar residues" evidence="1">
    <location>
        <begin position="766"/>
        <end position="777"/>
    </location>
</feature>
<feature type="compositionally biased region" description="Low complexity" evidence="1">
    <location>
        <begin position="1171"/>
        <end position="1180"/>
    </location>
</feature>
<dbReference type="Pfam" id="PF14722">
    <property type="entry name" value="KRAP_IP3R_bind"/>
    <property type="match status" value="1"/>
</dbReference>
<dbReference type="SMART" id="SM01257">
    <property type="entry name" value="KRAP_IP3R_bind"/>
    <property type="match status" value="1"/>
</dbReference>
<feature type="compositionally biased region" description="Polar residues" evidence="1">
    <location>
        <begin position="494"/>
        <end position="507"/>
    </location>
</feature>
<evidence type="ECO:0000313" key="3">
    <source>
        <dbReference type="EMBL" id="CAB1457449.1"/>
    </source>
</evidence>
<dbReference type="EMBL" id="CADEAL010004342">
    <property type="protein sequence ID" value="CAB1457449.1"/>
    <property type="molecule type" value="Genomic_DNA"/>
</dbReference>
<feature type="region of interest" description="Disordered" evidence="1">
    <location>
        <begin position="571"/>
        <end position="591"/>
    </location>
</feature>
<evidence type="ECO:0000256" key="1">
    <source>
        <dbReference type="SAM" id="MobiDB-lite"/>
    </source>
</evidence>
<sequence length="1191" mass="131804">MMDVLNLWKDDPVELLLELGFGRDEPGLSGRIPARFINYQSQAIGISLQVFLEAQKNRLDLENPDVSNRFRELEVLQNVTTKFCSLVVSSSSSSLRAPVEKHMSPEARERRRRIGLRFRRASKMSLGQTDNHKTQEISKLTLTCDQYTAPESLPPPPSLGEEKVPLERVKPGLLENVSPLADGKGAGLNPQLQPHVVSFDGQERALSPGHLTEGPPLTANTFLERQKSLELANELFEVEVALLDPLGRNPGSQRSEMLDSPSSRSQHNSSPHPLSPSLISSGGEKCHLPSPCPLPEPSKYYPPCSEIEIPADRVLSSPASSSRLEYLDVHHRTRSQSPTLTSAALCISVSPTASFIQADSEDKNAPYPYLSTLPQDLKDIACPTFTSVPPSPSPNFECSPSTLIAMPSTESDFSFGSPGNTKSEWTEVLHENPLAVTGSLHGSLSSLLLFALDDFHCPSYFASSLLTESFSQIPENQSKDSVFSHSDGIGLSEEPTNTQKEQEETSLSLSFQLEKEDDNSSHPSLSFLDSFKFELSKLSREAFIPVCFSALSSQSHPHTDLIDPAPVRKSDLTEPSIPHRSQSCSHDDNTDFIPSSTVQDVIYAKMDQLLWDTEGSPQRRRRGKTHSDTVQTQDTADLTEGFQLASEEVCYQTEMDPQVLSYSLCDEFSAETKQEEFSEEINGTERDSPRRYFVLNKLPELQRRTEVEPNDLLETEDLDLVFETSVDGLEGESVDVDKFLQQLETEGRVYWAEPVQVWSPTHELNESSVSGAESPENSFWHIGSAAPDSTSSTVKASSLPPLSSATTSTDQNPEIKKPASSDTPPSLAVAPLVSLPANSDLKLSSRSVSVQMSSSLSSHIVQRKDVPYVDESKRTSPLPSVFPLDTSNPFRAVQVWTDVQIQRKLQKLSRQASHTVPREATITMRASEMTQRSTLTFSSSQSFPLMSTDSQSFDISPGVTKDHRTVLASVDTALWSDKEEEVDRNGNKHEEILWEGNQSFTMACCCSCDDHCTCCTQKTYHKQHSSFSLGELEEMMLCLQHFHSVHRNMEEQLSEDQASVYSTLSDQDREKMQDLKVLRQAVKQEAAELGTHLNLLDHHCGDSLRTKMQRLLDEQSLLCSQLFLPGALRTPSGLAPNRTVSTQCSLLPWTSADMQSDHISSCSTWNENSPRHSPSGSESSCKGLGSFSEPM</sequence>
<name>A0A9N7VX78_PLEPL</name>
<dbReference type="AlphaFoldDB" id="A0A9N7VX78"/>
<dbReference type="GO" id="GO:0005102">
    <property type="term" value="F:signaling receptor binding"/>
    <property type="evidence" value="ECO:0007669"/>
    <property type="project" value="InterPro"/>
</dbReference>
<dbReference type="PANTHER" id="PTHR17469">
    <property type="entry name" value="SPERM SPECIFIC ANTIGEN 2-RELATED"/>
    <property type="match status" value="1"/>
</dbReference>
<evidence type="ECO:0000313" key="4">
    <source>
        <dbReference type="Proteomes" id="UP001153269"/>
    </source>
</evidence>
<dbReference type="Proteomes" id="UP001153269">
    <property type="component" value="Unassembled WGS sequence"/>
</dbReference>
<reference evidence="3" key="1">
    <citation type="submission" date="2020-03" db="EMBL/GenBank/DDBJ databases">
        <authorList>
            <person name="Weist P."/>
        </authorList>
    </citation>
    <scope>NUCLEOTIDE SEQUENCE</scope>
</reference>
<organism evidence="3 4">
    <name type="scientific">Pleuronectes platessa</name>
    <name type="common">European plaice</name>
    <dbReference type="NCBI Taxonomy" id="8262"/>
    <lineage>
        <taxon>Eukaryota</taxon>
        <taxon>Metazoa</taxon>
        <taxon>Chordata</taxon>
        <taxon>Craniata</taxon>
        <taxon>Vertebrata</taxon>
        <taxon>Euteleostomi</taxon>
        <taxon>Actinopterygii</taxon>
        <taxon>Neopterygii</taxon>
        <taxon>Teleostei</taxon>
        <taxon>Neoteleostei</taxon>
        <taxon>Acanthomorphata</taxon>
        <taxon>Carangaria</taxon>
        <taxon>Pleuronectiformes</taxon>
        <taxon>Pleuronectoidei</taxon>
        <taxon>Pleuronectidae</taxon>
        <taxon>Pleuronectes</taxon>
    </lineage>
</organism>
<protein>
    <recommendedName>
        <fullName evidence="2">ITPR-interacting domain-containing protein</fullName>
    </recommendedName>
</protein>
<accession>A0A9N7VX78</accession>
<comment type="caution">
    <text evidence="3">The sequence shown here is derived from an EMBL/GenBank/DDBJ whole genome shotgun (WGS) entry which is preliminary data.</text>
</comment>
<evidence type="ECO:0000259" key="2">
    <source>
        <dbReference type="SMART" id="SM01257"/>
    </source>
</evidence>
<feature type="compositionally biased region" description="Low complexity" evidence="1">
    <location>
        <begin position="260"/>
        <end position="281"/>
    </location>
</feature>
<keyword evidence="4" id="KW-1185">Reference proteome</keyword>
<feature type="domain" description="ITPR-interacting" evidence="2">
    <location>
        <begin position="2"/>
        <end position="125"/>
    </location>
</feature>
<dbReference type="PANTHER" id="PTHR17469:SF15">
    <property type="entry name" value="ITPR-INTERACTING DOMAIN-CONTAINING PROTEIN"/>
    <property type="match status" value="1"/>
</dbReference>
<proteinExistence type="predicted"/>
<dbReference type="InterPro" id="IPR043444">
    <property type="entry name" value="TESPA1-like"/>
</dbReference>
<dbReference type="InterPro" id="IPR029325">
    <property type="entry name" value="ITPR-bd"/>
</dbReference>
<feature type="compositionally biased region" description="Low complexity" evidence="1">
    <location>
        <begin position="796"/>
        <end position="809"/>
    </location>
</feature>
<feature type="region of interest" description="Disordered" evidence="1">
    <location>
        <begin position="766"/>
        <end position="827"/>
    </location>
</feature>
<feature type="region of interest" description="Disordered" evidence="1">
    <location>
        <begin position="477"/>
        <end position="507"/>
    </location>
</feature>
<gene>
    <name evidence="3" type="ORF">PLEPLA_LOCUS45273</name>
</gene>
<feature type="region of interest" description="Disordered" evidence="1">
    <location>
        <begin position="1160"/>
        <end position="1191"/>
    </location>
</feature>